<keyword evidence="2" id="KW-0456">Lyase</keyword>
<keyword evidence="1" id="KW-0479">Metal-binding</keyword>
<feature type="domain" description="Class II aldolase/adducin N-terminal" evidence="3">
    <location>
        <begin position="8"/>
        <end position="181"/>
    </location>
</feature>
<dbReference type="InterPro" id="IPR036409">
    <property type="entry name" value="Aldolase_II/adducin_N_sf"/>
</dbReference>
<name>A0A0K0XF52_MYCGD</name>
<dbReference type="InterPro" id="IPR001303">
    <property type="entry name" value="Aldolase_II/adducin_N"/>
</dbReference>
<gene>
    <name evidence="4" type="ORF">AFA91_01875</name>
</gene>
<accession>A0A0K0XF52</accession>
<dbReference type="Pfam" id="PF00596">
    <property type="entry name" value="Aldolase_II"/>
    <property type="match status" value="1"/>
</dbReference>
<evidence type="ECO:0000313" key="4">
    <source>
        <dbReference type="EMBL" id="AKS36011.1"/>
    </source>
</evidence>
<dbReference type="InterPro" id="IPR050197">
    <property type="entry name" value="Aldolase_class_II_sugar_metab"/>
</dbReference>
<dbReference type="EMBL" id="CP012150">
    <property type="protein sequence ID" value="AKS36011.1"/>
    <property type="molecule type" value="Genomic_DNA"/>
</dbReference>
<dbReference type="Gene3D" id="3.40.225.10">
    <property type="entry name" value="Class II aldolase/adducin N-terminal domain"/>
    <property type="match status" value="1"/>
</dbReference>
<evidence type="ECO:0000259" key="3">
    <source>
        <dbReference type="SMART" id="SM01007"/>
    </source>
</evidence>
<dbReference type="STRING" id="134601.AFA91_01875"/>
<dbReference type="GO" id="GO:0046872">
    <property type="term" value="F:metal ion binding"/>
    <property type="evidence" value="ECO:0007669"/>
    <property type="project" value="UniProtKB-KW"/>
</dbReference>
<dbReference type="GO" id="GO:0019323">
    <property type="term" value="P:pentose catabolic process"/>
    <property type="evidence" value="ECO:0007669"/>
    <property type="project" value="TreeGrafter"/>
</dbReference>
<dbReference type="GO" id="GO:0005829">
    <property type="term" value="C:cytosol"/>
    <property type="evidence" value="ECO:0007669"/>
    <property type="project" value="TreeGrafter"/>
</dbReference>
<dbReference type="PATRIC" id="fig|134601.6.peg.391"/>
<dbReference type="SUPFAM" id="SSF53639">
    <property type="entry name" value="AraD/HMP-PK domain-like"/>
    <property type="match status" value="1"/>
</dbReference>
<dbReference type="SMART" id="SM01007">
    <property type="entry name" value="Aldolase_II"/>
    <property type="match status" value="1"/>
</dbReference>
<organism evidence="4 5">
    <name type="scientific">Mycolicibacterium goodii</name>
    <name type="common">Mycobacterium goodii</name>
    <dbReference type="NCBI Taxonomy" id="134601"/>
    <lineage>
        <taxon>Bacteria</taxon>
        <taxon>Bacillati</taxon>
        <taxon>Actinomycetota</taxon>
        <taxon>Actinomycetes</taxon>
        <taxon>Mycobacteriales</taxon>
        <taxon>Mycobacteriaceae</taxon>
        <taxon>Mycolicibacterium</taxon>
    </lineage>
</organism>
<proteinExistence type="predicted"/>
<evidence type="ECO:0000256" key="1">
    <source>
        <dbReference type="ARBA" id="ARBA00022723"/>
    </source>
</evidence>
<dbReference type="Proteomes" id="UP000062255">
    <property type="component" value="Chromosome"/>
</dbReference>
<dbReference type="PANTHER" id="PTHR22789:SF0">
    <property type="entry name" value="3-OXO-TETRONATE 4-PHOSPHATE DECARBOXYLASE-RELATED"/>
    <property type="match status" value="1"/>
</dbReference>
<reference evidence="4 5" key="1">
    <citation type="submission" date="2015-07" db="EMBL/GenBank/DDBJ databases">
        <title>Complete genome sequence of Mycobacterium goodii X7B, a facultative thermophilic biodesulfurizing bacterium.</title>
        <authorList>
            <person name="Yu B."/>
            <person name="Li F."/>
            <person name="Xu P."/>
        </authorList>
    </citation>
    <scope>NUCLEOTIDE SEQUENCE [LARGE SCALE GENOMIC DNA]</scope>
    <source>
        <strain evidence="4 5">X7B</strain>
    </source>
</reference>
<dbReference type="PANTHER" id="PTHR22789">
    <property type="entry name" value="FUCULOSE PHOSPHATE ALDOLASE"/>
    <property type="match status" value="1"/>
</dbReference>
<evidence type="ECO:0000256" key="2">
    <source>
        <dbReference type="ARBA" id="ARBA00023239"/>
    </source>
</evidence>
<evidence type="ECO:0000313" key="5">
    <source>
        <dbReference type="Proteomes" id="UP000062255"/>
    </source>
</evidence>
<dbReference type="AlphaFoldDB" id="A0A0K0XF52"/>
<sequence length="226" mass="23743">MQLGDERRQVVEACQFLSRSGLVVGTAGNVSIRAGDLVVISPSGVDYEAMSARDVGIHDLDGNAVDAALAPSSELALHLAVYHRTEHTAVVHTHGPASTALSTVVDEVPASHYYSALFGGAVRVAPYATFGTQELADNVTTALRGRTAALMGNHGAVLVGQALPKVLSLVPYLEYICDVQLRAMASGAPVRVLDDDEIAEVGRRLAGYGQQATVNRRRGTEPQNAG</sequence>
<dbReference type="OrthoDB" id="9786287at2"/>
<dbReference type="GO" id="GO:0016832">
    <property type="term" value="F:aldehyde-lyase activity"/>
    <property type="evidence" value="ECO:0007669"/>
    <property type="project" value="TreeGrafter"/>
</dbReference>
<protein>
    <submittedName>
        <fullName evidence="4">Fuculose phosphate aldolase</fullName>
    </submittedName>
</protein>
<dbReference type="KEGG" id="mgo:AFA91_01875"/>